<comment type="caution">
    <text evidence="1">The sequence shown here is derived from an EMBL/GenBank/DDBJ whole genome shotgun (WGS) entry which is preliminary data.</text>
</comment>
<dbReference type="EMBL" id="JBIAZU010000002">
    <property type="protein sequence ID" value="MFF5290470.1"/>
    <property type="molecule type" value="Genomic_DNA"/>
</dbReference>
<organism evidence="1 2">
    <name type="scientific">Paractinoplanes globisporus</name>
    <dbReference type="NCBI Taxonomy" id="113565"/>
    <lineage>
        <taxon>Bacteria</taxon>
        <taxon>Bacillati</taxon>
        <taxon>Actinomycetota</taxon>
        <taxon>Actinomycetes</taxon>
        <taxon>Micromonosporales</taxon>
        <taxon>Micromonosporaceae</taxon>
        <taxon>Paractinoplanes</taxon>
    </lineage>
</organism>
<sequence>MDSQEAMEGRTNWKRFAVAVGVPTVVAGGLVVALAQGALAASFTVSGQDFHLTASHLHGDGFVQYSGADITKTGAKAVAVSGIQSATINDLCQSVVGDTPLGKFTLRIEAGKTADHKQVSATDLLIGMSDLSGDATFTSINIGQDASTLNQAGANAHGAVGGFGQGASSVDIDNLKQTATSTSAGTFSLQGMHLALLGGDHDCFNG</sequence>
<name>A0ABW6WD70_9ACTN</name>
<accession>A0ABW6WD70</accession>
<reference evidence="1 2" key="1">
    <citation type="submission" date="2024-10" db="EMBL/GenBank/DDBJ databases">
        <title>The Natural Products Discovery Center: Release of the First 8490 Sequenced Strains for Exploring Actinobacteria Biosynthetic Diversity.</title>
        <authorList>
            <person name="Kalkreuter E."/>
            <person name="Kautsar S.A."/>
            <person name="Yang D."/>
            <person name="Bader C.D."/>
            <person name="Teijaro C.N."/>
            <person name="Fluegel L."/>
            <person name="Davis C.M."/>
            <person name="Simpson J.R."/>
            <person name="Lauterbach L."/>
            <person name="Steele A.D."/>
            <person name="Gui C."/>
            <person name="Meng S."/>
            <person name="Li G."/>
            <person name="Viehrig K."/>
            <person name="Ye F."/>
            <person name="Su P."/>
            <person name="Kiefer A.F."/>
            <person name="Nichols A."/>
            <person name="Cepeda A.J."/>
            <person name="Yan W."/>
            <person name="Fan B."/>
            <person name="Jiang Y."/>
            <person name="Adhikari A."/>
            <person name="Zheng C.-J."/>
            <person name="Schuster L."/>
            <person name="Cowan T.M."/>
            <person name="Smanski M.J."/>
            <person name="Chevrette M.G."/>
            <person name="De Carvalho L.P.S."/>
            <person name="Shen B."/>
        </authorList>
    </citation>
    <scope>NUCLEOTIDE SEQUENCE [LARGE SCALE GENOMIC DNA]</scope>
    <source>
        <strain evidence="1 2">NPDC000087</strain>
    </source>
</reference>
<proteinExistence type="predicted"/>
<gene>
    <name evidence="1" type="ORF">ACFY35_13585</name>
</gene>
<evidence type="ECO:0000313" key="1">
    <source>
        <dbReference type="EMBL" id="MFF5290470.1"/>
    </source>
</evidence>
<keyword evidence="2" id="KW-1185">Reference proteome</keyword>
<protein>
    <submittedName>
        <fullName evidence="1">DUF6230 family protein</fullName>
    </submittedName>
</protein>
<evidence type="ECO:0000313" key="2">
    <source>
        <dbReference type="Proteomes" id="UP001602245"/>
    </source>
</evidence>
<dbReference type="InterPro" id="IPR046198">
    <property type="entry name" value="DUF6230"/>
</dbReference>
<dbReference type="Pfam" id="PF19741">
    <property type="entry name" value="DUF6230"/>
    <property type="match status" value="1"/>
</dbReference>
<dbReference type="RefSeq" id="WP_026205466.1">
    <property type="nucleotide sequence ID" value="NZ_JBIAZU010000002.1"/>
</dbReference>
<dbReference type="Proteomes" id="UP001602245">
    <property type="component" value="Unassembled WGS sequence"/>
</dbReference>